<dbReference type="Gene3D" id="1.10.10.990">
    <property type="match status" value="1"/>
</dbReference>
<evidence type="ECO:0000256" key="2">
    <source>
        <dbReference type="ARBA" id="ARBA00022741"/>
    </source>
</evidence>
<keyword evidence="6 10" id="KW-0269">Exonuclease</keyword>
<comment type="miscellaneous">
    <text evidence="10">In the RecBCD complex, RecB has a slow 3'-5' helicase, an exonuclease activity and loads RecA onto ssDNA, RecD has a fast 5'-3' helicase activity, while RecC stimulates the ATPase and processivity of the RecB helicase and contributes to recognition of the Chi site.</text>
</comment>
<organism evidence="12 13">
    <name type="scientific">Ferrimonas balearica (strain DSM 9799 / CCM 4581 / KCTC 23876 / PAT)</name>
    <dbReference type="NCBI Taxonomy" id="550540"/>
    <lineage>
        <taxon>Bacteria</taxon>
        <taxon>Pseudomonadati</taxon>
        <taxon>Pseudomonadota</taxon>
        <taxon>Gammaproteobacteria</taxon>
        <taxon>Alteromonadales</taxon>
        <taxon>Ferrimonadaceae</taxon>
        <taxon>Ferrimonas</taxon>
    </lineage>
</organism>
<keyword evidence="8 10" id="KW-0238">DNA-binding</keyword>
<protein>
    <recommendedName>
        <fullName evidence="10">RecBCD enzyme subunit RecC</fullName>
    </recommendedName>
    <alternativeName>
        <fullName evidence="10">Exonuclease V subunit RecC</fullName>
        <shortName evidence="10">ExoV subunit RecC</shortName>
    </alternativeName>
    <alternativeName>
        <fullName evidence="10">Helicase/nuclease RecBCD subunit RecC</fullName>
    </alternativeName>
</protein>
<dbReference type="RefSeq" id="WP_013344817.1">
    <property type="nucleotide sequence ID" value="NC_014541.1"/>
</dbReference>
<dbReference type="PANTHER" id="PTHR30591">
    <property type="entry name" value="RECBCD ENZYME SUBUNIT RECC"/>
    <property type="match status" value="1"/>
</dbReference>
<dbReference type="GO" id="GO:0005524">
    <property type="term" value="F:ATP binding"/>
    <property type="evidence" value="ECO:0007669"/>
    <property type="project" value="UniProtKB-UniRule"/>
</dbReference>
<dbReference type="Gene3D" id="3.40.50.10930">
    <property type="match status" value="1"/>
</dbReference>
<dbReference type="Pfam" id="PF04257">
    <property type="entry name" value="Exonuc_V_gamma"/>
    <property type="match status" value="1"/>
</dbReference>
<dbReference type="HOGENOM" id="CLU_007513_1_0_6"/>
<dbReference type="Gene3D" id="3.40.50.300">
    <property type="entry name" value="P-loop containing nucleotide triphosphate hydrolases"/>
    <property type="match status" value="2"/>
</dbReference>
<evidence type="ECO:0000256" key="8">
    <source>
        <dbReference type="ARBA" id="ARBA00023125"/>
    </source>
</evidence>
<comment type="similarity">
    <text evidence="10">Belongs to the RecC family.</text>
</comment>
<dbReference type="Pfam" id="PF17946">
    <property type="entry name" value="RecC_C"/>
    <property type="match status" value="1"/>
</dbReference>
<evidence type="ECO:0000256" key="5">
    <source>
        <dbReference type="ARBA" id="ARBA00022806"/>
    </source>
</evidence>
<reference evidence="12 13" key="1">
    <citation type="journal article" date="2010" name="Stand. Genomic Sci.">
        <title>Complete genome sequence of Ferrimonas balearica type strain (PAT).</title>
        <authorList>
            <person name="Nolan M."/>
            <person name="Sikorski J."/>
            <person name="Davenport K."/>
            <person name="Lucas S."/>
            <person name="Glavina Del Rio T."/>
            <person name="Tice H."/>
            <person name="Cheng J."/>
            <person name="Goodwin L."/>
            <person name="Pitluck S."/>
            <person name="Liolios K."/>
            <person name="Ivanova N."/>
            <person name="Mavromatis K."/>
            <person name="Ovchinnikova G."/>
            <person name="Pati A."/>
            <person name="Chen A."/>
            <person name="Palaniappan K."/>
            <person name="Land M."/>
            <person name="Hauser L."/>
            <person name="Chang Y."/>
            <person name="Jeffries C."/>
            <person name="Tapia R."/>
            <person name="Brettin T."/>
            <person name="Detter J."/>
            <person name="Han C."/>
            <person name="Yasawong M."/>
            <person name="Rohde M."/>
            <person name="Tindall B."/>
            <person name="Goker M."/>
            <person name="Woyke T."/>
            <person name="Bristow J."/>
            <person name="Eisen J."/>
            <person name="Markowitz V."/>
            <person name="Hugenholtz P."/>
            <person name="Kyrpides N."/>
            <person name="Klenk H."/>
            <person name="Lapidus A."/>
        </authorList>
    </citation>
    <scope>NUCLEOTIDE SEQUENCE [LARGE SCALE GENOMIC DNA]</scope>
    <source>
        <strain evidence="13">DSM 9799 / CCM 4581 / KCTC 23876 / PAT</strain>
    </source>
</reference>
<dbReference type="PANTHER" id="PTHR30591:SF1">
    <property type="entry name" value="RECBCD ENZYME SUBUNIT RECC"/>
    <property type="match status" value="1"/>
</dbReference>
<name>E1SLX9_FERBD</name>
<keyword evidence="1 10" id="KW-0540">Nuclease</keyword>
<keyword evidence="7 10" id="KW-0067">ATP-binding</keyword>
<evidence type="ECO:0000256" key="7">
    <source>
        <dbReference type="ARBA" id="ARBA00022840"/>
    </source>
</evidence>
<keyword evidence="9 10" id="KW-0234">DNA repair</keyword>
<dbReference type="AlphaFoldDB" id="E1SLX9"/>
<evidence type="ECO:0000313" key="12">
    <source>
        <dbReference type="EMBL" id="ADN75511.1"/>
    </source>
</evidence>
<dbReference type="HAMAP" id="MF_01486">
    <property type="entry name" value="RecC"/>
    <property type="match status" value="1"/>
</dbReference>
<dbReference type="GO" id="GO:0003678">
    <property type="term" value="F:DNA helicase activity"/>
    <property type="evidence" value="ECO:0007669"/>
    <property type="project" value="UniProtKB-UniRule"/>
</dbReference>
<dbReference type="InterPro" id="IPR013986">
    <property type="entry name" value="DExx_box_DNA_helicase_dom_sf"/>
</dbReference>
<dbReference type="InterPro" id="IPR041500">
    <property type="entry name" value="RecC_C"/>
</dbReference>
<evidence type="ECO:0000313" key="13">
    <source>
        <dbReference type="Proteomes" id="UP000006683"/>
    </source>
</evidence>
<dbReference type="InterPro" id="IPR006697">
    <property type="entry name" value="RecC"/>
</dbReference>
<dbReference type="Gene3D" id="1.10.10.160">
    <property type="match status" value="1"/>
</dbReference>
<dbReference type="EMBL" id="CP002209">
    <property type="protein sequence ID" value="ADN75511.1"/>
    <property type="molecule type" value="Genomic_DNA"/>
</dbReference>
<dbReference type="Proteomes" id="UP000006683">
    <property type="component" value="Chromosome"/>
</dbReference>
<dbReference type="PIRSF" id="PIRSF000980">
    <property type="entry name" value="RecC"/>
    <property type="match status" value="1"/>
</dbReference>
<dbReference type="NCBIfam" id="TIGR01450">
    <property type="entry name" value="recC"/>
    <property type="match status" value="1"/>
</dbReference>
<dbReference type="SUPFAM" id="SSF52540">
    <property type="entry name" value="P-loop containing nucleoside triphosphate hydrolases"/>
    <property type="match status" value="2"/>
</dbReference>
<accession>E1SLX9</accession>
<gene>
    <name evidence="10" type="primary">recC</name>
    <name evidence="12" type="ordered locus">Fbal_1305</name>
</gene>
<dbReference type="SUPFAM" id="SSF52980">
    <property type="entry name" value="Restriction endonuclease-like"/>
    <property type="match status" value="1"/>
</dbReference>
<dbReference type="STRING" id="550540.Fbal_1305"/>
<evidence type="ECO:0000256" key="3">
    <source>
        <dbReference type="ARBA" id="ARBA00022763"/>
    </source>
</evidence>
<evidence type="ECO:0000256" key="1">
    <source>
        <dbReference type="ARBA" id="ARBA00022722"/>
    </source>
</evidence>
<dbReference type="InterPro" id="IPR027417">
    <property type="entry name" value="P-loop_NTPase"/>
</dbReference>
<dbReference type="GO" id="GO:0008854">
    <property type="term" value="F:exodeoxyribonuclease V activity"/>
    <property type="evidence" value="ECO:0007669"/>
    <property type="project" value="InterPro"/>
</dbReference>
<evidence type="ECO:0000259" key="11">
    <source>
        <dbReference type="Pfam" id="PF17946"/>
    </source>
</evidence>
<keyword evidence="2 10" id="KW-0547">Nucleotide-binding</keyword>
<sequence>MSACLPPSEPLNNGLMMIHGNRMETLRDLVVEWIKSHPLAPLENEVFLVQSNGMAQWLKLALAADSGIGIAAALQMQLPSRFIWQLYRQVLGADAVPKDSPFDKPLLRWRLLRLLPGLLDRPAFAPLQRFLEDDPDLRKRDQLAEQLADLFDQYQVYRADWLAAWARGEDELINATGFRNPLPSEQLWQPELWRAILADMNDAERDTSRAMLHQQVVDRLRQGPPPVGLPRRIVVFGISTLPSQMIEALAALAQHCQILLCVQNPCQHFWGDIIEQKDLLRAQLSRARHQRKPGLAAELDPAAQHAEVNPLLAAWGKQGRDYIGMLYGYDQPEAYQGQFNSIDLFEDPLSDSDGRLLHRIQAGIFELEPTPAPPMRVDPDDDSVRFTLAHSRQREVEILQDHLLKRFAEDPSLTPTDVIVMMPDVSQYAPHIEAVFGQVERDDPRHLPFTIADRPQRGQQVLVLALERLLSLSQARFTVSELLDLLAVPALRARFGIDESQLPLLQRWVEDAGVRWGLDAAQRATLDLPDNLDQNTWAFGLKRMLLGYAVGQGDAWAGIEPFEEIGGLDAALVGGLARLLDKLEGFWTQLGQSHTPAAWAQHLRRLCAELFRPQDEEETVILARLDEALAQWLEACEQGGSTDPLPITVVREVCLSPFGEEGVSQRFLAGKINFGTLMPMRAIPFKQVCLLGLNDEDYPRSRPAMDFDLLAAAGWPDGRGQPIANQYRPGDRSRREDDRYLFLEALMAARDQIYFSYVGRNARDNAERTPSVLLGQLMDHLRAGYCLEDGEDLVEHLTTVHPLQPFSRAYFSGTEGSLHTFAREWFDAHQGHVETESPALPVWQPQAPITLTDLASLLRDPVRLLMTRRLGIWFGDDTEAAEDLEPFALDGLTSFQIRDELMTVLRQHPEQTGPQRAQLLAQRIGRLGGRGQLPFGAFAELATDHLAEPTLAAFERAQQLAGQWQLADDLECYHKHGALVLEDWLSDLYQTGGSHFRLRVLPQSIGQRGQLKNPMHGLDLYLGHLVGCAAGLSLTSYLVGADTAFCLPPLPRNAAQQQLSALMDHYLNAMTAPQPVAPRAALAYLAELEKSGDEDDRAALDKAELAYEGGFALTGDRDRSPYLRRQYPAFADLRDTEFPALAQALYQPLREMEEVTHGA</sequence>
<dbReference type="InterPro" id="IPR011335">
    <property type="entry name" value="Restrct_endonuc-II-like"/>
</dbReference>
<comment type="subunit">
    <text evidence="10">Heterotrimer of RecB, RecC and RecD. All subunits contribute to DNA-binding.</text>
</comment>
<feature type="domain" description="RecC C-terminal" evidence="11">
    <location>
        <begin position="847"/>
        <end position="1087"/>
    </location>
</feature>
<comment type="function">
    <text evidence="10">A helicase/nuclease that prepares dsDNA breaks (DSB) for recombinational DNA repair. Binds to DSBs and unwinds DNA via a highly rapid and processive ATP-dependent bidirectional helicase activity. Unwinds dsDNA until it encounters a Chi (crossover hotspot instigator) sequence from the 3' direction. Cuts ssDNA a few nucleotides 3' to the Chi site. The properties and activities of the enzyme are changed at Chi. The Chi-altered holoenzyme produces a long 3'-ssDNA overhang and facilitates RecA-binding to the ssDNA for homologous DNA recombination and repair. Holoenzyme degrades any linearized DNA that is unable to undergo homologous recombination. In the holoenzyme this subunit recognizes the wild-type Chi sequence, and when added to isolated RecB increases its ATP-dependent helicase processivity.</text>
</comment>
<evidence type="ECO:0000256" key="10">
    <source>
        <dbReference type="HAMAP-Rule" id="MF_01486"/>
    </source>
</evidence>
<dbReference type="GO" id="GO:0009338">
    <property type="term" value="C:exodeoxyribonuclease V complex"/>
    <property type="evidence" value="ECO:0007669"/>
    <property type="project" value="InterPro"/>
</dbReference>
<proteinExistence type="inferred from homology"/>
<keyword evidence="4 10" id="KW-0378">Hydrolase</keyword>
<dbReference type="eggNOG" id="COG1330">
    <property type="taxonomic scope" value="Bacteria"/>
</dbReference>
<evidence type="ECO:0000256" key="4">
    <source>
        <dbReference type="ARBA" id="ARBA00022801"/>
    </source>
</evidence>
<dbReference type="GeneID" id="67181528"/>
<dbReference type="KEGG" id="fbl:Fbal_1305"/>
<keyword evidence="3 10" id="KW-0227">DNA damage</keyword>
<evidence type="ECO:0000256" key="6">
    <source>
        <dbReference type="ARBA" id="ARBA00022839"/>
    </source>
</evidence>
<evidence type="ECO:0000256" key="9">
    <source>
        <dbReference type="ARBA" id="ARBA00023204"/>
    </source>
</evidence>
<keyword evidence="5 10" id="KW-0347">Helicase</keyword>
<keyword evidence="13" id="KW-1185">Reference proteome</keyword>
<dbReference type="GO" id="GO:0003677">
    <property type="term" value="F:DNA binding"/>
    <property type="evidence" value="ECO:0007669"/>
    <property type="project" value="UniProtKB-UniRule"/>
</dbReference>
<dbReference type="GO" id="GO:0000724">
    <property type="term" value="P:double-strand break repair via homologous recombination"/>
    <property type="evidence" value="ECO:0007669"/>
    <property type="project" value="UniProtKB-UniRule"/>
</dbReference>